<dbReference type="AlphaFoldDB" id="A0A1F5G5E4"/>
<dbReference type="PROSITE" id="PS50175">
    <property type="entry name" value="ASP_PROT_RETROV"/>
    <property type="match status" value="1"/>
</dbReference>
<comment type="caution">
    <text evidence="3">The sequence shown here is derived from an EMBL/GenBank/DDBJ whole genome shotgun (WGS) entry which is preliminary data.</text>
</comment>
<name>A0A1F5G5E4_9BACT</name>
<dbReference type="GO" id="GO:0004190">
    <property type="term" value="F:aspartic-type endopeptidase activity"/>
    <property type="evidence" value="ECO:0007669"/>
    <property type="project" value="InterPro"/>
</dbReference>
<organism evidence="3 4">
    <name type="scientific">Candidatus Curtissbacteria bacterium RIFCSPHIGHO2_01_FULL_41_11</name>
    <dbReference type="NCBI Taxonomy" id="1797711"/>
    <lineage>
        <taxon>Bacteria</taxon>
        <taxon>Candidatus Curtissiibacteriota</taxon>
    </lineage>
</organism>
<gene>
    <name evidence="3" type="ORF">A2870_02845</name>
</gene>
<dbReference type="EMBL" id="MFAZ01000021">
    <property type="protein sequence ID" value="OGD87068.1"/>
    <property type="molecule type" value="Genomic_DNA"/>
</dbReference>
<dbReference type="GO" id="GO:0006508">
    <property type="term" value="P:proteolysis"/>
    <property type="evidence" value="ECO:0007669"/>
    <property type="project" value="InterPro"/>
</dbReference>
<keyword evidence="1" id="KW-0378">Hydrolase</keyword>
<evidence type="ECO:0000313" key="3">
    <source>
        <dbReference type="EMBL" id="OGD87068.1"/>
    </source>
</evidence>
<dbReference type="InterPro" id="IPR021109">
    <property type="entry name" value="Peptidase_aspartic_dom_sf"/>
</dbReference>
<evidence type="ECO:0000256" key="1">
    <source>
        <dbReference type="ARBA" id="ARBA00022801"/>
    </source>
</evidence>
<evidence type="ECO:0000259" key="2">
    <source>
        <dbReference type="PROSITE" id="PS50175"/>
    </source>
</evidence>
<dbReference type="SUPFAM" id="SSF50630">
    <property type="entry name" value="Acid proteases"/>
    <property type="match status" value="1"/>
</dbReference>
<dbReference type="Proteomes" id="UP000179102">
    <property type="component" value="Unassembled WGS sequence"/>
</dbReference>
<feature type="domain" description="Peptidase A2" evidence="2">
    <location>
        <begin position="44"/>
        <end position="120"/>
    </location>
</feature>
<accession>A0A1F5G5E4</accession>
<protein>
    <recommendedName>
        <fullName evidence="2">Peptidase A2 domain-containing protein</fullName>
    </recommendedName>
</protein>
<reference evidence="3 4" key="1">
    <citation type="journal article" date="2016" name="Nat. Commun.">
        <title>Thousands of microbial genomes shed light on interconnected biogeochemical processes in an aquifer system.</title>
        <authorList>
            <person name="Anantharaman K."/>
            <person name="Brown C.T."/>
            <person name="Hug L.A."/>
            <person name="Sharon I."/>
            <person name="Castelle C.J."/>
            <person name="Probst A.J."/>
            <person name="Thomas B.C."/>
            <person name="Singh A."/>
            <person name="Wilkins M.J."/>
            <person name="Karaoz U."/>
            <person name="Brodie E.L."/>
            <person name="Williams K.H."/>
            <person name="Hubbard S.S."/>
            <person name="Banfield J.F."/>
        </authorList>
    </citation>
    <scope>NUCLEOTIDE SEQUENCE [LARGE SCALE GENOMIC DNA]</scope>
</reference>
<sequence>MASLGFSYLPRLVIDESTNNKLEVFTPYVPIMVSFNRGNPTRLIDALVDSGSDRNLFPLQLGQMLGMNFKKIKPKIIFGIGSIRLKAYTCKINIWVNNKEYGTEADFCLEQQTLLLGRQGFFNLFKQVKFDEKGRFLYLETYK</sequence>
<dbReference type="InterPro" id="IPR001995">
    <property type="entry name" value="Peptidase_A2_cat"/>
</dbReference>
<proteinExistence type="predicted"/>
<evidence type="ECO:0000313" key="4">
    <source>
        <dbReference type="Proteomes" id="UP000179102"/>
    </source>
</evidence>